<organism evidence="1 2">
    <name type="scientific">Teredinibacter turnerae (strain ATCC 39867 / T7901)</name>
    <dbReference type="NCBI Taxonomy" id="377629"/>
    <lineage>
        <taxon>Bacteria</taxon>
        <taxon>Pseudomonadati</taxon>
        <taxon>Pseudomonadota</taxon>
        <taxon>Gammaproteobacteria</taxon>
        <taxon>Cellvibrionales</taxon>
        <taxon>Cellvibrionaceae</taxon>
        <taxon>Teredinibacter</taxon>
    </lineage>
</organism>
<keyword evidence="2" id="KW-1185">Reference proteome</keyword>
<protein>
    <submittedName>
        <fullName evidence="1">Uncharacterized protein</fullName>
    </submittedName>
</protein>
<dbReference type="KEGG" id="ttu:TERTU_1444"/>
<sequence length="49" mass="5479">MEELLKFVAAGGDVGTLVVVVVYVKHSAMLEQLKGKIDYIERYLLSRVP</sequence>
<gene>
    <name evidence="1" type="ordered locus">TERTU_1444</name>
</gene>
<name>C5BSP4_TERTT</name>
<evidence type="ECO:0000313" key="1">
    <source>
        <dbReference type="EMBL" id="ACR11195.1"/>
    </source>
</evidence>
<accession>C5BSP4</accession>
<evidence type="ECO:0000313" key="2">
    <source>
        <dbReference type="Proteomes" id="UP000009080"/>
    </source>
</evidence>
<dbReference type="RefSeq" id="WP_015817307.1">
    <property type="nucleotide sequence ID" value="NC_012997.1"/>
</dbReference>
<dbReference type="AlphaFoldDB" id="C5BSP4"/>
<proteinExistence type="predicted"/>
<reference evidence="1 2" key="1">
    <citation type="journal article" date="2009" name="PLoS ONE">
        <title>The complete genome of Teredinibacter turnerae T7901: an intracellular endosymbiont of marine wood-boring bivalves (shipworms).</title>
        <authorList>
            <person name="Yang J.C."/>
            <person name="Madupu R."/>
            <person name="Durkin A.S."/>
            <person name="Ekborg N.A."/>
            <person name="Pedamallu C.S."/>
            <person name="Hostetler J.B."/>
            <person name="Radune D."/>
            <person name="Toms B.S."/>
            <person name="Henrissat B."/>
            <person name="Coutinho P.M."/>
            <person name="Schwarz S."/>
            <person name="Field L."/>
            <person name="Trindade-Silva A.E."/>
            <person name="Soares C.A.G."/>
            <person name="Elshahawi S."/>
            <person name="Hanora A."/>
            <person name="Schmidt E.W."/>
            <person name="Haygood M.G."/>
            <person name="Posfai J."/>
            <person name="Benner J."/>
            <person name="Madinger C."/>
            <person name="Nove J."/>
            <person name="Anton B."/>
            <person name="Chaudhary K."/>
            <person name="Foster J."/>
            <person name="Holman A."/>
            <person name="Kumar S."/>
            <person name="Lessard P.A."/>
            <person name="Luyten Y.A."/>
            <person name="Slatko B."/>
            <person name="Wood N."/>
            <person name="Wu B."/>
            <person name="Teplitski M."/>
            <person name="Mougous J.D."/>
            <person name="Ward N."/>
            <person name="Eisen J.A."/>
            <person name="Badger J.H."/>
            <person name="Distel D.L."/>
        </authorList>
    </citation>
    <scope>NUCLEOTIDE SEQUENCE [LARGE SCALE GENOMIC DNA]</scope>
    <source>
        <strain evidence="2">ATCC 39867 / T7901</strain>
    </source>
</reference>
<dbReference type="EMBL" id="CP001614">
    <property type="protein sequence ID" value="ACR11195.1"/>
    <property type="molecule type" value="Genomic_DNA"/>
</dbReference>
<dbReference type="STRING" id="377629.TERTU_1444"/>
<dbReference type="Proteomes" id="UP000009080">
    <property type="component" value="Chromosome"/>
</dbReference>
<dbReference type="HOGENOM" id="CLU_3141652_0_0_6"/>